<dbReference type="Proteomes" id="UP000308768">
    <property type="component" value="Unassembled WGS sequence"/>
</dbReference>
<feature type="region of interest" description="Disordered" evidence="1">
    <location>
        <begin position="239"/>
        <end position="296"/>
    </location>
</feature>
<proteinExistence type="predicted"/>
<feature type="compositionally biased region" description="Low complexity" evidence="1">
    <location>
        <begin position="54"/>
        <end position="63"/>
    </location>
</feature>
<sequence length="701" mass="76973">MTTIDPPQPRRQIATYGKTARRTQHRVYEDSNSLREEGVPVTTLNEQSRKAKASKTTSVTKATIQLKRPAHHATPHLSEFDVPSSSDEERPRLSPKKFRPALASATVKTNRSKPGMQRETSLEHEAIDQEDPLPRKRRRPTPESVTQSGHTGSERTGERSGKTQRVGATANGVNVKRTMRRTRSATPTESAGNQHTPVKLPGFGGEAARRPGRIAASEDAATRMVRKAKSALAPVQEVLQLPGPTTEPTMEPSSSDSDLDAKLAVSATSDDRGLPPITPLKKTGSPAIARSGTTTPRQAELWDQLLAGDQVSANSSFPESQNMATLVRRSPRRRSLVRKTIVRCASERPQTNYKRRVRLVDTLLSAAPSSEDDEDSDSADEERINGTPQLRSRLSRKPTNEMSQNSATSSALASQSLTVAETGLKITYARTRSYLRDETLENEMLFDMPLEAPTPPKAVRSKPGLTASQSQPLSVFDSDMNDAPGSNTTGIRSIHELRANGVSHSFTHGISSLLDDLEDGSTPARSRRRSALLELATKLSDKLFVHRFVEQGFDQRLLASVADSVDPIVGFTMAAVHAFTLDADVSEHSIRSIYEYGGIVKLVALLDTDSDINKMARERRCNMSKVALSTLGDFRNLLQNSSLWKTGKPSVVTPRNIALRGLELLVRRMRELRTTDELLDDIAIEKLLHIAQLPFATPKMS</sequence>
<evidence type="ECO:0000259" key="2">
    <source>
        <dbReference type="Pfam" id="PF07814"/>
    </source>
</evidence>
<evidence type="ECO:0000313" key="3">
    <source>
        <dbReference type="EMBL" id="TKA68729.1"/>
    </source>
</evidence>
<feature type="region of interest" description="Disordered" evidence="1">
    <location>
        <begin position="456"/>
        <end position="476"/>
    </location>
</feature>
<dbReference type="InterPro" id="IPR011989">
    <property type="entry name" value="ARM-like"/>
</dbReference>
<feature type="compositionally biased region" description="Acidic residues" evidence="1">
    <location>
        <begin position="370"/>
        <end position="380"/>
    </location>
</feature>
<evidence type="ECO:0000313" key="4">
    <source>
        <dbReference type="Proteomes" id="UP000308768"/>
    </source>
</evidence>
<feature type="region of interest" description="Disordered" evidence="1">
    <location>
        <begin position="364"/>
        <end position="413"/>
    </location>
</feature>
<feature type="compositionally biased region" description="Basic and acidic residues" evidence="1">
    <location>
        <begin position="152"/>
        <end position="161"/>
    </location>
</feature>
<dbReference type="OrthoDB" id="78088at2759"/>
<dbReference type="Gene3D" id="1.25.10.10">
    <property type="entry name" value="Leucine-rich Repeat Variant"/>
    <property type="match status" value="1"/>
</dbReference>
<dbReference type="EMBL" id="NAJN01000791">
    <property type="protein sequence ID" value="TKA68729.1"/>
    <property type="molecule type" value="Genomic_DNA"/>
</dbReference>
<dbReference type="InterPro" id="IPR022771">
    <property type="entry name" value="WAPL_C"/>
</dbReference>
<comment type="caution">
    <text evidence="3">The sequence shown here is derived from an EMBL/GenBank/DDBJ whole genome shotgun (WGS) entry which is preliminary data.</text>
</comment>
<feature type="compositionally biased region" description="Low complexity" evidence="1">
    <location>
        <begin position="403"/>
        <end position="413"/>
    </location>
</feature>
<accession>A0A4V5NEV4</accession>
<feature type="region of interest" description="Disordered" evidence="1">
    <location>
        <begin position="1"/>
        <end position="212"/>
    </location>
</feature>
<feature type="compositionally biased region" description="Polar residues" evidence="1">
    <location>
        <begin position="184"/>
        <end position="196"/>
    </location>
</feature>
<keyword evidence="4" id="KW-1185">Reference proteome</keyword>
<dbReference type="AlphaFoldDB" id="A0A4V5NEV4"/>
<name>A0A4V5NEV4_9PEZI</name>
<feature type="domain" description="Wings apart-like protein C-terminal" evidence="2">
    <location>
        <begin position="491"/>
        <end position="691"/>
    </location>
</feature>
<organism evidence="3 4">
    <name type="scientific">Cryomyces minteri</name>
    <dbReference type="NCBI Taxonomy" id="331657"/>
    <lineage>
        <taxon>Eukaryota</taxon>
        <taxon>Fungi</taxon>
        <taxon>Dikarya</taxon>
        <taxon>Ascomycota</taxon>
        <taxon>Pezizomycotina</taxon>
        <taxon>Dothideomycetes</taxon>
        <taxon>Dothideomycetes incertae sedis</taxon>
        <taxon>Cryomyces</taxon>
    </lineage>
</organism>
<feature type="compositionally biased region" description="Basic and acidic residues" evidence="1">
    <location>
        <begin position="26"/>
        <end position="38"/>
    </location>
</feature>
<evidence type="ECO:0000256" key="1">
    <source>
        <dbReference type="SAM" id="MobiDB-lite"/>
    </source>
</evidence>
<gene>
    <name evidence="3" type="ORF">B0A49_06221</name>
</gene>
<protein>
    <recommendedName>
        <fullName evidence="2">Wings apart-like protein C-terminal domain-containing protein</fullName>
    </recommendedName>
</protein>
<dbReference type="STRING" id="331657.A0A4V5NEV4"/>
<reference evidence="3 4" key="1">
    <citation type="submission" date="2017-03" db="EMBL/GenBank/DDBJ databases">
        <title>Genomes of endolithic fungi from Antarctica.</title>
        <authorList>
            <person name="Coleine C."/>
            <person name="Masonjones S."/>
            <person name="Stajich J.E."/>
        </authorList>
    </citation>
    <scope>NUCLEOTIDE SEQUENCE [LARGE SCALE GENOMIC DNA]</scope>
    <source>
        <strain evidence="3 4">CCFEE 5187</strain>
    </source>
</reference>
<dbReference type="Pfam" id="PF07814">
    <property type="entry name" value="WAPL"/>
    <property type="match status" value="1"/>
</dbReference>